<evidence type="ECO:0000313" key="2">
    <source>
        <dbReference type="Proteomes" id="UP001590951"/>
    </source>
</evidence>
<name>A0ABR4BBX1_9LECA</name>
<accession>A0ABR4BBX1</accession>
<sequence>MGLANPGVKAEVIPEWMKGKVAKHKWLTGGVVFSEVPKSAAGKIQRKILREWAKRNSQQGKLKL</sequence>
<dbReference type="Gene3D" id="3.30.300.30">
    <property type="match status" value="1"/>
</dbReference>
<reference evidence="1 2" key="1">
    <citation type="submission" date="2024-09" db="EMBL/GenBank/DDBJ databases">
        <title>Rethinking Asexuality: The Enigmatic Case of Functional Sexual Genes in Lepraria (Stereocaulaceae).</title>
        <authorList>
            <person name="Doellman M."/>
            <person name="Sun Y."/>
            <person name="Barcenas-Pena A."/>
            <person name="Lumbsch H.T."/>
            <person name="Grewe F."/>
        </authorList>
    </citation>
    <scope>NUCLEOTIDE SEQUENCE [LARGE SCALE GENOMIC DNA]</scope>
    <source>
        <strain evidence="1 2">Grewe 0041</strain>
    </source>
</reference>
<organism evidence="1 2">
    <name type="scientific">Lepraria finkii</name>
    <dbReference type="NCBI Taxonomy" id="1340010"/>
    <lineage>
        <taxon>Eukaryota</taxon>
        <taxon>Fungi</taxon>
        <taxon>Dikarya</taxon>
        <taxon>Ascomycota</taxon>
        <taxon>Pezizomycotina</taxon>
        <taxon>Lecanoromycetes</taxon>
        <taxon>OSLEUM clade</taxon>
        <taxon>Lecanoromycetidae</taxon>
        <taxon>Lecanorales</taxon>
        <taxon>Lecanorineae</taxon>
        <taxon>Stereocaulaceae</taxon>
        <taxon>Lepraria</taxon>
    </lineage>
</organism>
<dbReference type="SUPFAM" id="SSF56801">
    <property type="entry name" value="Acetyl-CoA synthetase-like"/>
    <property type="match status" value="1"/>
</dbReference>
<keyword evidence="2" id="KW-1185">Reference proteome</keyword>
<dbReference type="InterPro" id="IPR045851">
    <property type="entry name" value="AMP-bd_C_sf"/>
</dbReference>
<comment type="caution">
    <text evidence="1">The sequence shown here is derived from an EMBL/GenBank/DDBJ whole genome shotgun (WGS) entry which is preliminary data.</text>
</comment>
<gene>
    <name evidence="1" type="ORF">ABVK25_006372</name>
</gene>
<dbReference type="EMBL" id="JBHFEH010000021">
    <property type="protein sequence ID" value="KAL2053378.1"/>
    <property type="molecule type" value="Genomic_DNA"/>
</dbReference>
<protein>
    <recommendedName>
        <fullName evidence="3">AMP-binding enzyme C-terminal domain-containing protein</fullName>
    </recommendedName>
</protein>
<proteinExistence type="predicted"/>
<evidence type="ECO:0000313" key="1">
    <source>
        <dbReference type="EMBL" id="KAL2053378.1"/>
    </source>
</evidence>
<dbReference type="Proteomes" id="UP001590951">
    <property type="component" value="Unassembled WGS sequence"/>
</dbReference>
<evidence type="ECO:0008006" key="3">
    <source>
        <dbReference type="Google" id="ProtNLM"/>
    </source>
</evidence>